<keyword evidence="3" id="KW-1185">Reference proteome</keyword>
<evidence type="ECO:0000313" key="2">
    <source>
        <dbReference type="EMBL" id="MFC2967961.1"/>
    </source>
</evidence>
<dbReference type="Gene3D" id="2.60.40.180">
    <property type="entry name" value="Transthyretin/hydroxyisourate hydrolase domain"/>
    <property type="match status" value="1"/>
</dbReference>
<dbReference type="Pfam" id="PF00576">
    <property type="entry name" value="Transthyretin"/>
    <property type="match status" value="1"/>
</dbReference>
<gene>
    <name evidence="2" type="ORF">ACFOES_07640</name>
</gene>
<dbReference type="RefSeq" id="WP_377832608.1">
    <property type="nucleotide sequence ID" value="NZ_JBHRSK010000004.1"/>
</dbReference>
<accession>A0ABV7AGC7</accession>
<dbReference type="InterPro" id="IPR023416">
    <property type="entry name" value="Transthyretin/HIU_hydrolase_d"/>
</dbReference>
<dbReference type="EC" id="3.5.2.17" evidence="2"/>
<sequence>MAVLTTHVLNGVEGIHAEGVAVTLRHIASGRVLFRDRTDAAGRLQREVPAADLAAGAEYDLVFAVGPYWAGRGRGDVGTVRECVYRFLLLDPEVRMHVPINLSPHSHALWWSA</sequence>
<evidence type="ECO:0000259" key="1">
    <source>
        <dbReference type="Pfam" id="PF00576"/>
    </source>
</evidence>
<comment type="caution">
    <text evidence="2">The sequence shown here is derived from an EMBL/GenBank/DDBJ whole genome shotgun (WGS) entry which is preliminary data.</text>
</comment>
<dbReference type="InterPro" id="IPR036817">
    <property type="entry name" value="Transthyretin/HIU_hydrolase_sf"/>
</dbReference>
<dbReference type="PANTHER" id="PTHR10395">
    <property type="entry name" value="URICASE AND TRANSTHYRETIN-RELATED"/>
    <property type="match status" value="1"/>
</dbReference>
<evidence type="ECO:0000313" key="3">
    <source>
        <dbReference type="Proteomes" id="UP001595443"/>
    </source>
</evidence>
<proteinExistence type="predicted"/>
<dbReference type="PANTHER" id="PTHR10395:SF11">
    <property type="entry name" value="5-HYDROXYISOURATE HYDROLASE"/>
    <property type="match status" value="1"/>
</dbReference>
<feature type="domain" description="Transthyretin/hydroxyisourate hydrolase" evidence="1">
    <location>
        <begin position="4"/>
        <end position="108"/>
    </location>
</feature>
<protein>
    <submittedName>
        <fullName evidence="2">Hydroxyisourate hydrolase</fullName>
        <ecNumber evidence="2">3.5.2.17</ecNumber>
    </submittedName>
</protein>
<dbReference type="Proteomes" id="UP001595443">
    <property type="component" value="Unassembled WGS sequence"/>
</dbReference>
<dbReference type="SUPFAM" id="SSF49472">
    <property type="entry name" value="Transthyretin (synonym: prealbumin)"/>
    <property type="match status" value="1"/>
</dbReference>
<reference evidence="3" key="1">
    <citation type="journal article" date="2019" name="Int. J. Syst. Evol. Microbiol.">
        <title>The Global Catalogue of Microorganisms (GCM) 10K type strain sequencing project: providing services to taxonomists for standard genome sequencing and annotation.</title>
        <authorList>
            <consortium name="The Broad Institute Genomics Platform"/>
            <consortium name="The Broad Institute Genome Sequencing Center for Infectious Disease"/>
            <person name="Wu L."/>
            <person name="Ma J."/>
        </authorList>
    </citation>
    <scope>NUCLEOTIDE SEQUENCE [LARGE SCALE GENOMIC DNA]</scope>
    <source>
        <strain evidence="3">KCTC 62192</strain>
    </source>
</reference>
<dbReference type="EMBL" id="JBHRSK010000004">
    <property type="protein sequence ID" value="MFC2967961.1"/>
    <property type="molecule type" value="Genomic_DNA"/>
</dbReference>
<keyword evidence="2" id="KW-0378">Hydrolase</keyword>
<organism evidence="2 3">
    <name type="scientific">Acidimangrovimonas pyrenivorans</name>
    <dbReference type="NCBI Taxonomy" id="2030798"/>
    <lineage>
        <taxon>Bacteria</taxon>
        <taxon>Pseudomonadati</taxon>
        <taxon>Pseudomonadota</taxon>
        <taxon>Alphaproteobacteria</taxon>
        <taxon>Rhodobacterales</taxon>
        <taxon>Paracoccaceae</taxon>
        <taxon>Acidimangrovimonas</taxon>
    </lineage>
</organism>
<name>A0ABV7AGC7_9RHOB</name>
<dbReference type="GO" id="GO:0033971">
    <property type="term" value="F:hydroxyisourate hydrolase activity"/>
    <property type="evidence" value="ECO:0007669"/>
    <property type="project" value="UniProtKB-EC"/>
</dbReference>